<keyword evidence="5" id="KW-1185">Reference proteome</keyword>
<feature type="compositionally biased region" description="Basic and acidic residues" evidence="2">
    <location>
        <begin position="472"/>
        <end position="486"/>
    </location>
</feature>
<feature type="compositionally biased region" description="Low complexity" evidence="2">
    <location>
        <begin position="487"/>
        <end position="496"/>
    </location>
</feature>
<dbReference type="GO" id="GO:0008270">
    <property type="term" value="F:zinc ion binding"/>
    <property type="evidence" value="ECO:0007669"/>
    <property type="project" value="InterPro"/>
</dbReference>
<protein>
    <submittedName>
        <fullName evidence="4">Zn(2)Cys(6) fungal-type DNA-binding domain-containing protein</fullName>
    </submittedName>
</protein>
<dbReference type="GeneID" id="87942418"/>
<feature type="compositionally biased region" description="Low complexity" evidence="2">
    <location>
        <begin position="12"/>
        <end position="28"/>
    </location>
</feature>
<organism evidence="4 5">
    <name type="scientific">Colletotrichum destructivum</name>
    <dbReference type="NCBI Taxonomy" id="34406"/>
    <lineage>
        <taxon>Eukaryota</taxon>
        <taxon>Fungi</taxon>
        <taxon>Dikarya</taxon>
        <taxon>Ascomycota</taxon>
        <taxon>Pezizomycotina</taxon>
        <taxon>Sordariomycetes</taxon>
        <taxon>Hypocreomycetidae</taxon>
        <taxon>Glomerellales</taxon>
        <taxon>Glomerellaceae</taxon>
        <taxon>Colletotrichum</taxon>
        <taxon>Colletotrichum destructivum species complex</taxon>
    </lineage>
</organism>
<keyword evidence="1" id="KW-0539">Nucleus</keyword>
<dbReference type="CDD" id="cd00067">
    <property type="entry name" value="GAL4"/>
    <property type="match status" value="1"/>
</dbReference>
<sequence>MVSDPVLFNVDSNSHAQSNHNSSGSSRRSACDRCRAHKLRCVRPSGGDFIGEGNETTLLACERCVKAGAECLRMVRTRRAPIRTSGYEQRLAHGPFSPTAIYKRSGNANRLSLSGAGDNGYRDSGQRAPFPSPASTQHPDEGRIASQLAPNSVPTTTFQHNLIFEPTVSNAVTLPPDFHSLLSTESDLGPGPNMACDLGELDPDITKSDSTLEEMMETEVRLAHRLRDPAGDVASSNNSNHQMDLQNKHNTNGPPDTKNECLNRLARLNLKLLECLSAAEDQPIALEDILAYTIPCTSGIPNGTAAETMPCKNIIGILLESSQAFLEILVRLKTLMESQEDQQYCYSSSNSDCSYLDSQDVTDFFSNEDTGGVHEPLSEKMGDDVEKDDRENMGAQYPGLKTYQSFCTQAPAAANLLCHQSGRFCSSPATFTIMTCYLWLFHGFEVVFAAIHDALLAQQHQQQLRQRGPQQKHQEEWRQSQTDDRPLASPLSPLSSRMLKGDKKNAGPLVLPDIRLGGFHLDGHPHLQIEMLIHLSCQILHRIETTLGIDPNGSENQAPAQPPMPSAHRESGLLDPRCTPAFLHVFPHGPRVDGENRQMSARSALAGGVIKNIRGIIDSSRS</sequence>
<gene>
    <name evidence="4" type="ORF">CDEST_05915</name>
</gene>
<feature type="region of interest" description="Disordered" evidence="2">
    <location>
        <begin position="230"/>
        <end position="255"/>
    </location>
</feature>
<dbReference type="InterPro" id="IPR001138">
    <property type="entry name" value="Zn2Cys6_DnaBD"/>
</dbReference>
<proteinExistence type="predicted"/>
<evidence type="ECO:0000256" key="2">
    <source>
        <dbReference type="SAM" id="MobiDB-lite"/>
    </source>
</evidence>
<dbReference type="SMART" id="SM00066">
    <property type="entry name" value="GAL4"/>
    <property type="match status" value="1"/>
</dbReference>
<feature type="region of interest" description="Disordered" evidence="2">
    <location>
        <begin position="550"/>
        <end position="571"/>
    </location>
</feature>
<dbReference type="RefSeq" id="XP_062778125.1">
    <property type="nucleotide sequence ID" value="XM_062922074.1"/>
</dbReference>
<dbReference type="Gene3D" id="4.10.240.10">
    <property type="entry name" value="Zn(2)-C6 fungal-type DNA-binding domain"/>
    <property type="match status" value="1"/>
</dbReference>
<feature type="region of interest" description="Disordered" evidence="2">
    <location>
        <begin position="9"/>
        <end position="28"/>
    </location>
</feature>
<dbReference type="EMBL" id="CP137307">
    <property type="protein sequence ID" value="WQF80901.1"/>
    <property type="molecule type" value="Genomic_DNA"/>
</dbReference>
<feature type="domain" description="Zn(2)-C6 fungal-type" evidence="3">
    <location>
        <begin position="25"/>
        <end position="82"/>
    </location>
</feature>
<dbReference type="InterPro" id="IPR036864">
    <property type="entry name" value="Zn2-C6_fun-type_DNA-bd_sf"/>
</dbReference>
<feature type="region of interest" description="Disordered" evidence="2">
    <location>
        <begin position="112"/>
        <end position="141"/>
    </location>
</feature>
<name>A0AAX4IC17_9PEZI</name>
<dbReference type="SUPFAM" id="SSF57701">
    <property type="entry name" value="Zn2/Cys6 DNA-binding domain"/>
    <property type="match status" value="1"/>
</dbReference>
<accession>A0AAX4IC17</accession>
<dbReference type="Proteomes" id="UP001322277">
    <property type="component" value="Chromosome 3"/>
</dbReference>
<feature type="compositionally biased region" description="Polar residues" evidence="2">
    <location>
        <begin position="234"/>
        <end position="254"/>
    </location>
</feature>
<dbReference type="KEGG" id="cdet:87942418"/>
<evidence type="ECO:0000313" key="5">
    <source>
        <dbReference type="Proteomes" id="UP001322277"/>
    </source>
</evidence>
<dbReference type="GO" id="GO:0000981">
    <property type="term" value="F:DNA-binding transcription factor activity, RNA polymerase II-specific"/>
    <property type="evidence" value="ECO:0007669"/>
    <property type="project" value="InterPro"/>
</dbReference>
<dbReference type="GO" id="GO:0003677">
    <property type="term" value="F:DNA binding"/>
    <property type="evidence" value="ECO:0007669"/>
    <property type="project" value="UniProtKB-KW"/>
</dbReference>
<reference evidence="5" key="1">
    <citation type="journal article" date="2023" name="bioRxiv">
        <title>Complete genome of the Medicago anthracnose fungus, Colletotrichum destructivum, reveals a mini-chromosome-like region within a core chromosome.</title>
        <authorList>
            <person name="Lapalu N."/>
            <person name="Simon A."/>
            <person name="Lu A."/>
            <person name="Plaumann P.-L."/>
            <person name="Amselem J."/>
            <person name="Pigne S."/>
            <person name="Auger A."/>
            <person name="Koch C."/>
            <person name="Dallery J.-F."/>
            <person name="O'Connell R.J."/>
        </authorList>
    </citation>
    <scope>NUCLEOTIDE SEQUENCE [LARGE SCALE GENOMIC DNA]</scope>
    <source>
        <strain evidence="5">CBS 520.97</strain>
    </source>
</reference>
<evidence type="ECO:0000259" key="3">
    <source>
        <dbReference type="SMART" id="SM00066"/>
    </source>
</evidence>
<keyword evidence="4" id="KW-0238">DNA-binding</keyword>
<dbReference type="AlphaFoldDB" id="A0AAX4IC17"/>
<evidence type="ECO:0000313" key="4">
    <source>
        <dbReference type="EMBL" id="WQF80901.1"/>
    </source>
</evidence>
<evidence type="ECO:0000256" key="1">
    <source>
        <dbReference type="ARBA" id="ARBA00023242"/>
    </source>
</evidence>
<feature type="region of interest" description="Disordered" evidence="2">
    <location>
        <begin position="462"/>
        <end position="500"/>
    </location>
</feature>
<feature type="compositionally biased region" description="Low complexity" evidence="2">
    <location>
        <begin position="462"/>
        <end position="471"/>
    </location>
</feature>